<evidence type="ECO:0000259" key="7">
    <source>
        <dbReference type="Pfam" id="PF00107"/>
    </source>
</evidence>
<evidence type="ECO:0000256" key="3">
    <source>
        <dbReference type="ARBA" id="ARBA00023002"/>
    </source>
</evidence>
<dbReference type="GO" id="GO:0016491">
    <property type="term" value="F:oxidoreductase activity"/>
    <property type="evidence" value="ECO:0007669"/>
    <property type="project" value="UniProtKB-KW"/>
</dbReference>
<dbReference type="EMBL" id="KE747814">
    <property type="protein sequence ID" value="RMZ68056.1"/>
    <property type="molecule type" value="Genomic_DNA"/>
</dbReference>
<dbReference type="InterPro" id="IPR002328">
    <property type="entry name" value="ADH_Zn_CS"/>
</dbReference>
<feature type="domain" description="Alcohol dehydrogenase-like N-terminal" evidence="8">
    <location>
        <begin position="21"/>
        <end position="142"/>
    </location>
</feature>
<keyword evidence="3" id="KW-0560">Oxidoreductase</keyword>
<proteinExistence type="inferred from homology"/>
<feature type="compositionally biased region" description="Basic and acidic residues" evidence="6">
    <location>
        <begin position="656"/>
        <end position="678"/>
    </location>
</feature>
<evidence type="ECO:0000256" key="4">
    <source>
        <dbReference type="RuleBase" id="RU361277"/>
    </source>
</evidence>
<comment type="similarity">
    <text evidence="4">Belongs to the zinc-containing alcohol dehydrogenase family.</text>
</comment>
<evidence type="ECO:0000256" key="1">
    <source>
        <dbReference type="ARBA" id="ARBA00022723"/>
    </source>
</evidence>
<evidence type="ECO:0000256" key="2">
    <source>
        <dbReference type="ARBA" id="ARBA00022833"/>
    </source>
</evidence>
<dbReference type="Pfam" id="PF08240">
    <property type="entry name" value="ADH_N"/>
    <property type="match status" value="1"/>
</dbReference>
<comment type="cofactor">
    <cofactor evidence="4">
        <name>Zn(2+)</name>
        <dbReference type="ChEBI" id="CHEBI:29105"/>
    </cofactor>
</comment>
<feature type="region of interest" description="Disordered" evidence="6">
    <location>
        <begin position="639"/>
        <end position="686"/>
    </location>
</feature>
<feature type="region of interest" description="Disordered" evidence="6">
    <location>
        <begin position="43"/>
        <end position="71"/>
    </location>
</feature>
<evidence type="ECO:0000256" key="5">
    <source>
        <dbReference type="SAM" id="Coils"/>
    </source>
</evidence>
<feature type="compositionally biased region" description="Gly residues" evidence="6">
    <location>
        <begin position="644"/>
        <end position="655"/>
    </location>
</feature>
<feature type="region of interest" description="Disordered" evidence="6">
    <location>
        <begin position="510"/>
        <end position="538"/>
    </location>
</feature>
<organism evidence="9 10">
    <name type="scientific">Pyrenophora seminiperda CCB06</name>
    <dbReference type="NCBI Taxonomy" id="1302712"/>
    <lineage>
        <taxon>Eukaryota</taxon>
        <taxon>Fungi</taxon>
        <taxon>Dikarya</taxon>
        <taxon>Ascomycota</taxon>
        <taxon>Pezizomycotina</taxon>
        <taxon>Dothideomycetes</taxon>
        <taxon>Pleosporomycetidae</taxon>
        <taxon>Pleosporales</taxon>
        <taxon>Pleosporineae</taxon>
        <taxon>Pleosporaceae</taxon>
        <taxon>Pyrenophora</taxon>
    </lineage>
</organism>
<gene>
    <name evidence="9" type="ORF">GMOD_00004217</name>
</gene>
<accession>A0A3M7M0R7</accession>
<dbReference type="Pfam" id="PF00107">
    <property type="entry name" value="ADH_zinc_N"/>
    <property type="match status" value="1"/>
</dbReference>
<feature type="coiled-coil region" evidence="5">
    <location>
        <begin position="576"/>
        <end position="616"/>
    </location>
</feature>
<feature type="compositionally biased region" description="Polar residues" evidence="6">
    <location>
        <begin position="510"/>
        <end position="534"/>
    </location>
</feature>
<dbReference type="Proteomes" id="UP000265663">
    <property type="component" value="Unassembled WGS sequence"/>
</dbReference>
<protein>
    <submittedName>
        <fullName evidence="9">Alcohol dehydrogenase</fullName>
    </submittedName>
</protein>
<evidence type="ECO:0000256" key="6">
    <source>
        <dbReference type="SAM" id="MobiDB-lite"/>
    </source>
</evidence>
<evidence type="ECO:0000259" key="8">
    <source>
        <dbReference type="Pfam" id="PF08240"/>
    </source>
</evidence>
<dbReference type="OrthoDB" id="256333at2759"/>
<dbReference type="InterPro" id="IPR013154">
    <property type="entry name" value="ADH-like_N"/>
</dbReference>
<dbReference type="PANTHER" id="PTHR43401">
    <property type="entry name" value="L-THREONINE 3-DEHYDROGENASE"/>
    <property type="match status" value="1"/>
</dbReference>
<dbReference type="InterPro" id="IPR036291">
    <property type="entry name" value="NAD(P)-bd_dom_sf"/>
</dbReference>
<dbReference type="InterPro" id="IPR013149">
    <property type="entry name" value="ADH-like_C"/>
</dbReference>
<dbReference type="Gene3D" id="3.90.180.10">
    <property type="entry name" value="Medium-chain alcohol dehydrogenases, catalytic domain"/>
    <property type="match status" value="1"/>
</dbReference>
<dbReference type="GO" id="GO:0008270">
    <property type="term" value="F:zinc ion binding"/>
    <property type="evidence" value="ECO:0007669"/>
    <property type="project" value="InterPro"/>
</dbReference>
<evidence type="ECO:0000313" key="10">
    <source>
        <dbReference type="Proteomes" id="UP000265663"/>
    </source>
</evidence>
<dbReference type="PANTHER" id="PTHR43401:SF2">
    <property type="entry name" value="L-THREONINE 3-DEHYDROGENASE"/>
    <property type="match status" value="1"/>
</dbReference>
<reference evidence="9 10" key="1">
    <citation type="journal article" date="2014" name="PLoS ONE">
        <title>De novo Genome Assembly of the Fungal Plant Pathogen Pyrenophora semeniperda.</title>
        <authorList>
            <person name="Soliai M.M."/>
            <person name="Meyer S.E."/>
            <person name="Udall J.A."/>
            <person name="Elzinga D.E."/>
            <person name="Hermansen R.A."/>
            <person name="Bodily P.M."/>
            <person name="Hart A.A."/>
            <person name="Coleman C.E."/>
        </authorList>
    </citation>
    <scope>NUCLEOTIDE SEQUENCE [LARGE SCALE GENOMIC DNA]</scope>
    <source>
        <strain evidence="9 10">CCB06</strain>
        <tissue evidence="9">Mycelium</tissue>
    </source>
</reference>
<dbReference type="Gene3D" id="3.40.50.720">
    <property type="entry name" value="NAD(P)-binding Rossmann-like Domain"/>
    <property type="match status" value="1"/>
</dbReference>
<evidence type="ECO:0000313" key="9">
    <source>
        <dbReference type="EMBL" id="RMZ68056.1"/>
    </source>
</evidence>
<feature type="domain" description="Alcohol dehydrogenase-like C-terminal" evidence="7">
    <location>
        <begin position="180"/>
        <end position="312"/>
    </location>
</feature>
<dbReference type="InterPro" id="IPR011032">
    <property type="entry name" value="GroES-like_sf"/>
</dbReference>
<dbReference type="AlphaFoldDB" id="A0A3M7M0R7"/>
<keyword evidence="5" id="KW-0175">Coiled coil</keyword>
<name>A0A3M7M0R7_9PLEO</name>
<dbReference type="InterPro" id="IPR050129">
    <property type="entry name" value="Zn_alcohol_dh"/>
</dbReference>
<dbReference type="SUPFAM" id="SSF51735">
    <property type="entry name" value="NAD(P)-binding Rossmann-fold domains"/>
    <property type="match status" value="1"/>
</dbReference>
<keyword evidence="10" id="KW-1185">Reference proteome</keyword>
<dbReference type="PROSITE" id="PS00059">
    <property type="entry name" value="ADH_ZINC"/>
    <property type="match status" value="1"/>
</dbReference>
<dbReference type="SUPFAM" id="SSF50129">
    <property type="entry name" value="GroES-like"/>
    <property type="match status" value="1"/>
</dbReference>
<sequence>MKAYSGPEKFAVVEIDVPQIGDDDVLVKIAACVAFNPRYNQSLSPPPPTHLHQTSNPILTPPSPPSGHEATGTIVLTGANITHLTPGTRIAADALDPCRTCFHCIRRKPLLCEKVTGYGGNAPGGIAEYCRYPARMVFPISDKISDLEAVCIEPAACAAHGIERMEMQVGSRVLLFGCGPTGILLAQLVKMNGAAHLTIASQPGPKLTLAQNLNIADTYHTIPTSPTSPTTSLAALHTTNPHGFDIVIEATGAPTILEAALTYVRKGGKLVIYGVYNKDVKIAWSPFLIWERELTVLASFCSMSHVPNVLEYVEAGGLRLGGIVDRTFGYKELLRVHICLVERGLTYLLHSRVSGLLRRETYLLQISSVVGKLMLIGRTWGITNEMNERNRFSGKLEAFIQCRFQKEDKRRFEGNECLSSWGGSWFYLVGTLGKPRNNSVIISEERQRDNVMPAPAIWYDYPVFDDVLPEEEEMPALEPNTHTHNSLTTRDNNSAMTMQSEEGFFNCPLSRQQQQDTPPASPKEISTTQLLSLPTSPPRPHYPYCAPPTTPMLRHQSLSSELRILNTELSKCQMTRDALTRREAALLELKAEVEEEMKLKADIEAEERQRQQREEEDEDDVDEVLFMRNVQRRVEEGLLKNAGAGRGGESGGTGRGVEKQDEVEKEVEVEKKEKEKTTKAIPISAPERRRLARMALLKRDPRLA</sequence>
<keyword evidence="2 4" id="KW-0862">Zinc</keyword>
<keyword evidence="1 4" id="KW-0479">Metal-binding</keyword>